<dbReference type="GO" id="GO:0000978">
    <property type="term" value="F:RNA polymerase II cis-regulatory region sequence-specific DNA binding"/>
    <property type="evidence" value="ECO:0007669"/>
    <property type="project" value="InterPro"/>
</dbReference>
<evidence type="ECO:0000313" key="10">
    <source>
        <dbReference type="Proteomes" id="UP000314983"/>
    </source>
</evidence>
<dbReference type="FunFam" id="2.60.40.820:FF:000007">
    <property type="entry name" value="T-box transcription factor"/>
    <property type="match status" value="1"/>
</dbReference>
<reference evidence="9" key="5">
    <citation type="submission" date="2025-09" db="UniProtKB">
        <authorList>
            <consortium name="Ensembl"/>
        </authorList>
    </citation>
    <scope>IDENTIFICATION</scope>
</reference>
<evidence type="ECO:0000256" key="7">
    <source>
        <dbReference type="SAM" id="MobiDB-lite"/>
    </source>
</evidence>
<dbReference type="Pfam" id="PF00907">
    <property type="entry name" value="T-box"/>
    <property type="match status" value="1"/>
</dbReference>
<feature type="compositionally biased region" description="Polar residues" evidence="7">
    <location>
        <begin position="404"/>
        <end position="414"/>
    </location>
</feature>
<feature type="region of interest" description="Disordered" evidence="7">
    <location>
        <begin position="291"/>
        <end position="315"/>
    </location>
</feature>
<keyword evidence="2" id="KW-0805">Transcription regulation</keyword>
<dbReference type="InterPro" id="IPR018186">
    <property type="entry name" value="TF_T-box_CS"/>
</dbReference>
<dbReference type="GO" id="GO:0005634">
    <property type="term" value="C:nucleus"/>
    <property type="evidence" value="ECO:0007669"/>
    <property type="project" value="UniProtKB-SubCell"/>
</dbReference>
<dbReference type="Gene3D" id="2.60.40.820">
    <property type="entry name" value="Transcription factor, T-box"/>
    <property type="match status" value="1"/>
</dbReference>
<dbReference type="GO" id="GO:0000785">
    <property type="term" value="C:chromatin"/>
    <property type="evidence" value="ECO:0007669"/>
    <property type="project" value="TreeGrafter"/>
</dbReference>
<feature type="region of interest" description="Disordered" evidence="7">
    <location>
        <begin position="1"/>
        <end position="25"/>
    </location>
</feature>
<keyword evidence="5 6" id="KW-0539">Nucleus</keyword>
<gene>
    <name evidence="9" type="primary">TBX4</name>
</gene>
<dbReference type="PROSITE" id="PS01283">
    <property type="entry name" value="TBOX_1"/>
    <property type="match status" value="1"/>
</dbReference>
<evidence type="ECO:0000256" key="1">
    <source>
        <dbReference type="ARBA" id="ARBA00004123"/>
    </source>
</evidence>
<dbReference type="InterPro" id="IPR036960">
    <property type="entry name" value="T-box_sf"/>
</dbReference>
<dbReference type="GO" id="GO:0045893">
    <property type="term" value="P:positive regulation of DNA-templated transcription"/>
    <property type="evidence" value="ECO:0007669"/>
    <property type="project" value="InterPro"/>
</dbReference>
<organism evidence="9 10">
    <name type="scientific">Electrophorus electricus</name>
    <name type="common">Electric eel</name>
    <name type="synonym">Gymnotus electricus</name>
    <dbReference type="NCBI Taxonomy" id="8005"/>
    <lineage>
        <taxon>Eukaryota</taxon>
        <taxon>Metazoa</taxon>
        <taxon>Chordata</taxon>
        <taxon>Craniata</taxon>
        <taxon>Vertebrata</taxon>
        <taxon>Euteleostomi</taxon>
        <taxon>Actinopterygii</taxon>
        <taxon>Neopterygii</taxon>
        <taxon>Teleostei</taxon>
        <taxon>Ostariophysi</taxon>
        <taxon>Gymnotiformes</taxon>
        <taxon>Gymnotoidei</taxon>
        <taxon>Gymnotidae</taxon>
        <taxon>Electrophorus</taxon>
    </lineage>
</organism>
<dbReference type="PROSITE" id="PS01264">
    <property type="entry name" value="TBOX_2"/>
    <property type="match status" value="1"/>
</dbReference>
<evidence type="ECO:0000256" key="4">
    <source>
        <dbReference type="ARBA" id="ARBA00023163"/>
    </source>
</evidence>
<feature type="region of interest" description="Disordered" evidence="7">
    <location>
        <begin position="404"/>
        <end position="460"/>
    </location>
</feature>
<dbReference type="PANTHER" id="PTHR11267">
    <property type="entry name" value="T-BOX PROTEIN-RELATED"/>
    <property type="match status" value="1"/>
</dbReference>
<dbReference type="GO" id="GO:0001708">
    <property type="term" value="P:cell fate specification"/>
    <property type="evidence" value="ECO:0007669"/>
    <property type="project" value="TreeGrafter"/>
</dbReference>
<dbReference type="PRINTS" id="PR00937">
    <property type="entry name" value="TBOX"/>
</dbReference>
<feature type="domain" description="T-box" evidence="8">
    <location>
        <begin position="98"/>
        <end position="273"/>
    </location>
</feature>
<dbReference type="InterPro" id="IPR046360">
    <property type="entry name" value="T-box_DNA-bd"/>
</dbReference>
<dbReference type="Proteomes" id="UP000314983">
    <property type="component" value="Chromosome 6"/>
</dbReference>
<reference evidence="9" key="3">
    <citation type="submission" date="2020-05" db="EMBL/GenBank/DDBJ databases">
        <title>Electrophorus electricus (electric eel) genome, fEleEle1, primary haplotype.</title>
        <authorList>
            <person name="Myers G."/>
            <person name="Meyer A."/>
            <person name="Fedrigo O."/>
            <person name="Formenti G."/>
            <person name="Rhie A."/>
            <person name="Tracey A."/>
            <person name="Sims Y."/>
            <person name="Jarvis E.D."/>
        </authorList>
    </citation>
    <scope>NUCLEOTIDE SEQUENCE [LARGE SCALE GENOMIC DNA]</scope>
</reference>
<accession>A0A4W4HK36</accession>
<name>A0A4W4HK36_ELEEL</name>
<keyword evidence="10" id="KW-1185">Reference proteome</keyword>
<reference evidence="10" key="1">
    <citation type="journal article" date="2014" name="Science">
        <title>Nonhuman genetics. Genomic basis for the convergent evolution of electric organs.</title>
        <authorList>
            <person name="Gallant J.R."/>
            <person name="Traeger L.L."/>
            <person name="Volkening J.D."/>
            <person name="Moffett H."/>
            <person name="Chen P.H."/>
            <person name="Novina C.D."/>
            <person name="Phillips G.N.Jr."/>
            <person name="Anand R."/>
            <person name="Wells G.B."/>
            <person name="Pinch M."/>
            <person name="Guth R."/>
            <person name="Unguez G.A."/>
            <person name="Albert J.S."/>
            <person name="Zakon H.H."/>
            <person name="Samanta M.P."/>
            <person name="Sussman M.R."/>
        </authorList>
    </citation>
    <scope>NUCLEOTIDE SEQUENCE [LARGE SCALE GENOMIC DNA]</scope>
</reference>
<evidence type="ECO:0000313" key="9">
    <source>
        <dbReference type="Ensembl" id="ENSEEEP00000050489.2"/>
    </source>
</evidence>
<dbReference type="Ensembl" id="ENSEEET00000051043.2">
    <property type="protein sequence ID" value="ENSEEEP00000050489.2"/>
    <property type="gene ID" value="ENSEEEG00000023735.2"/>
</dbReference>
<proteinExistence type="predicted"/>
<dbReference type="GO" id="GO:0060429">
    <property type="term" value="P:epithelium development"/>
    <property type="evidence" value="ECO:0007669"/>
    <property type="project" value="UniProtKB-ARBA"/>
</dbReference>
<dbReference type="GO" id="GO:0009653">
    <property type="term" value="P:anatomical structure morphogenesis"/>
    <property type="evidence" value="ECO:0007669"/>
    <property type="project" value="UniProtKB-ARBA"/>
</dbReference>
<dbReference type="AlphaFoldDB" id="A0A4W4HK36"/>
<comment type="subcellular location">
    <subcellularLocation>
        <location evidence="1 6">Nucleus</location>
    </subcellularLocation>
</comment>
<dbReference type="STRING" id="8005.ENSEEEP00000050489"/>
<feature type="compositionally biased region" description="Polar residues" evidence="7">
    <location>
        <begin position="8"/>
        <end position="20"/>
    </location>
</feature>
<keyword evidence="4" id="KW-0804">Transcription</keyword>
<dbReference type="InterPro" id="IPR001699">
    <property type="entry name" value="TF_T-box"/>
</dbReference>
<evidence type="ECO:0000256" key="3">
    <source>
        <dbReference type="ARBA" id="ARBA00023125"/>
    </source>
</evidence>
<reference evidence="10" key="2">
    <citation type="journal article" date="2017" name="Sci. Adv.">
        <title>A tail of two voltages: Proteomic comparison of the three electric organs of the electric eel.</title>
        <authorList>
            <person name="Traeger L.L."/>
            <person name="Sabat G."/>
            <person name="Barrett-Wilt G.A."/>
            <person name="Wells G.B."/>
            <person name="Sussman M.R."/>
        </authorList>
    </citation>
    <scope>NUCLEOTIDE SEQUENCE [LARGE SCALE GENOMIC DNA]</scope>
</reference>
<feature type="region of interest" description="Disordered" evidence="7">
    <location>
        <begin position="357"/>
        <end position="383"/>
    </location>
</feature>
<reference evidence="9" key="4">
    <citation type="submission" date="2025-08" db="UniProtKB">
        <authorList>
            <consortium name="Ensembl"/>
        </authorList>
    </citation>
    <scope>IDENTIFICATION</scope>
</reference>
<feature type="compositionally biased region" description="Pro residues" evidence="7">
    <location>
        <begin position="442"/>
        <end position="459"/>
    </location>
</feature>
<protein>
    <recommendedName>
        <fullName evidence="8">T-box domain-containing protein</fullName>
    </recommendedName>
</protein>
<dbReference type="PANTHER" id="PTHR11267:SF198">
    <property type="entry name" value="T-BOX TRANSCRIPTION FACTOR TBX6L"/>
    <property type="match status" value="1"/>
</dbReference>
<sequence>MCGGRVSTWETSRHISSPTADSLPAASAGFSDSCFRAMYVHQERLVLDCPCPLNSLANSYGHYPHEWKDSIHRSERCDSAEVSGGEAEVTSLPVHVSLHGRDLWDKFSSVATEMLITKTGRRMFPSCKVTVTGLNPRVKYVVMMDMVPSDNNKYKWCTDHWETSGAGEPRLPDRFFIHPDSPALGERWMQYPISFHKLKLTNNALNSNGLHIVLHSMHKYQPRLHIVQAPDPCGGYLRFTLPEAAFIAVTAYHNHEITKLKIDNNPFAKGFRDDGLNRKRFRDKVIQAKHKPRHHLNRTQSHEAAGPLDTQEKADETVSSSVDFAKSLRLPDMKGPPSAISNPFICAFMNSGGVGPETWSQTQVPHQTQRAPSPNARAFSRSDEVNPNRLRYVCASLPVIQSTRAPSPSEQWSYTRPPPAQAGIQNPAPSHHIRPALTGLPSPQPEPRPDPEQPLPLPPKVRSLQLPKIALRSLEAIATSARAGPRPLANILNRIHARVAASSSPGRALHVQAQHEQAASGSERAARTPCLPAAQDCGAGFCTEQSFGLLEWSGFTGDTGERQYR</sequence>
<dbReference type="InterPro" id="IPR008967">
    <property type="entry name" value="p53-like_TF_DNA-bd_sf"/>
</dbReference>
<keyword evidence="3 6" id="KW-0238">DNA-binding</keyword>
<dbReference type="GO" id="GO:0000981">
    <property type="term" value="F:DNA-binding transcription factor activity, RNA polymerase II-specific"/>
    <property type="evidence" value="ECO:0007669"/>
    <property type="project" value="TreeGrafter"/>
</dbReference>
<dbReference type="SUPFAM" id="SSF49417">
    <property type="entry name" value="p53-like transcription factors"/>
    <property type="match status" value="1"/>
</dbReference>
<dbReference type="GeneTree" id="ENSGT00940000164254"/>
<evidence type="ECO:0000256" key="6">
    <source>
        <dbReference type="PROSITE-ProRule" id="PRU00201"/>
    </source>
</evidence>
<comment type="caution">
    <text evidence="6">Lacks conserved residue(s) required for the propagation of feature annotation.</text>
</comment>
<evidence type="ECO:0000256" key="2">
    <source>
        <dbReference type="ARBA" id="ARBA00023015"/>
    </source>
</evidence>
<dbReference type="PROSITE" id="PS50252">
    <property type="entry name" value="TBOX_3"/>
    <property type="match status" value="1"/>
</dbReference>
<evidence type="ECO:0000256" key="5">
    <source>
        <dbReference type="ARBA" id="ARBA00023242"/>
    </source>
</evidence>
<feature type="compositionally biased region" description="Polar residues" evidence="7">
    <location>
        <begin position="358"/>
        <end position="372"/>
    </location>
</feature>
<evidence type="ECO:0000259" key="8">
    <source>
        <dbReference type="PROSITE" id="PS50252"/>
    </source>
</evidence>
<dbReference type="SMART" id="SM00425">
    <property type="entry name" value="TBOX"/>
    <property type="match status" value="1"/>
</dbReference>